<proteinExistence type="predicted"/>
<dbReference type="Gene3D" id="3.40.50.300">
    <property type="entry name" value="P-loop containing nucleotide triphosphate hydrolases"/>
    <property type="match status" value="1"/>
</dbReference>
<name>A0A1Z3U9L2_BREVE</name>
<accession>A0A1Z3U9L2</accession>
<evidence type="ECO:0000313" key="2">
    <source>
        <dbReference type="Proteomes" id="UP000197050"/>
    </source>
</evidence>
<dbReference type="Pfam" id="PF13671">
    <property type="entry name" value="AAA_33"/>
    <property type="match status" value="1"/>
</dbReference>
<dbReference type="AlphaFoldDB" id="A0A1Z3U9L2"/>
<protein>
    <submittedName>
        <fullName evidence="1">Zeta toxin family protein</fullName>
    </submittedName>
</protein>
<evidence type="ECO:0000313" key="1">
    <source>
        <dbReference type="EMBL" id="ASE39979.2"/>
    </source>
</evidence>
<dbReference type="PANTHER" id="PTHR39206">
    <property type="entry name" value="SLL8004 PROTEIN"/>
    <property type="match status" value="1"/>
</dbReference>
<sequence>MPVGHVSSRMPTLVLLAGPNGAGKTTFINGFLRERTEAFQFVNPDEVARGLTGDGPARDLAAGRLVLERLDVLTRAGADVILETTLATRSHALRIRHWRALGYRVELVYLRLPSADYSVARVARRVARGGHGIPEDTLRRRFLLSAEYLETTYKPAVDAWKIYANGGDGLDLLDWGPR</sequence>
<dbReference type="SUPFAM" id="SSF52540">
    <property type="entry name" value="P-loop containing nucleoside triphosphate hydrolases"/>
    <property type="match status" value="1"/>
</dbReference>
<dbReference type="Proteomes" id="UP000197050">
    <property type="component" value="Chromosome"/>
</dbReference>
<organism evidence="1 2">
    <name type="scientific">Brevundimonas vesicularis</name>
    <name type="common">Pseudomonas vesicularis</name>
    <dbReference type="NCBI Taxonomy" id="41276"/>
    <lineage>
        <taxon>Bacteria</taxon>
        <taxon>Pseudomonadati</taxon>
        <taxon>Pseudomonadota</taxon>
        <taxon>Alphaproteobacteria</taxon>
        <taxon>Caulobacterales</taxon>
        <taxon>Caulobacteraceae</taxon>
        <taxon>Brevundimonas</taxon>
    </lineage>
</organism>
<reference evidence="2" key="1">
    <citation type="submission" date="2017-06" db="EMBL/GenBank/DDBJ databases">
        <title>FDA dAtabase for Regulatory Grade micrObial Sequences (FDA-ARGOS): Supporting development and validation of Infectious Disease Dx tests.</title>
        <authorList>
            <person name="Minogue T."/>
            <person name="Wolcott M."/>
            <person name="Wasieloski L."/>
            <person name="Aguilar W."/>
            <person name="Moore D."/>
            <person name="Tallon L."/>
            <person name="Sadzewicz L."/>
            <person name="Sengamalay N."/>
            <person name="Ott S."/>
            <person name="Godinez A."/>
            <person name="Nagaraj S."/>
            <person name="Nadendla S."/>
            <person name="Geyer C."/>
            <person name="Sichtig H."/>
        </authorList>
    </citation>
    <scope>NUCLEOTIDE SEQUENCE [LARGE SCALE GENOMIC DNA]</scope>
    <source>
        <strain evidence="2">FDAARGOS_289</strain>
    </source>
</reference>
<gene>
    <name evidence="1" type="ORF">CEP68_10955</name>
</gene>
<dbReference type="InterPro" id="IPR027417">
    <property type="entry name" value="P-loop_NTPase"/>
</dbReference>
<dbReference type="PANTHER" id="PTHR39206:SF1">
    <property type="entry name" value="SLL8004 PROTEIN"/>
    <property type="match status" value="1"/>
</dbReference>
<dbReference type="EMBL" id="CP022048">
    <property type="protein sequence ID" value="ASE39979.2"/>
    <property type="molecule type" value="Genomic_DNA"/>
</dbReference>
<dbReference type="KEGG" id="bvc:CEP68_10955"/>